<dbReference type="OrthoDB" id="539213at2759"/>
<feature type="region of interest" description="Disordered" evidence="1">
    <location>
        <begin position="192"/>
        <end position="227"/>
    </location>
</feature>
<gene>
    <name evidence="2" type="ORF">A0H81_07649</name>
</gene>
<dbReference type="STRING" id="5627.A0A1C7M6K3"/>
<dbReference type="Proteomes" id="UP000092993">
    <property type="component" value="Unassembled WGS sequence"/>
</dbReference>
<sequence length="307" mass="34709">MSSNAPILHLGSLPVELLYEIQSYALSPSLPLISRCFFLQAKRTASVRALGLVSIALRYPICTQPVLETIFRSSEYPITPPWKSSNYKIFTELPRRLFRSLTPQHDEWTEDDEPLPFLRYLYDHPRIPPPAANSFDGYALTKAVYMGFRPLVRFLLDHGASPACKNNLAVTVAIRRKDLALVRMLIERDGAVAASGSPDDGEDRIERQKGRGVKRKATETPRASKRRRLEDRIGVTQEMLKVAVKYCAHHEQADKPPLFAFGMIDVLRSSRTLVFANLIHNSSLYIASTKIFGKSYSLSEYNWHSSA</sequence>
<reference evidence="2 3" key="1">
    <citation type="submission" date="2016-03" db="EMBL/GenBank/DDBJ databases">
        <title>Whole genome sequencing of Grifola frondosa 9006-11.</title>
        <authorList>
            <person name="Min B."/>
            <person name="Park H."/>
            <person name="Kim J.-G."/>
            <person name="Cho H."/>
            <person name="Oh Y.-L."/>
            <person name="Kong W.-S."/>
            <person name="Choi I.-G."/>
        </authorList>
    </citation>
    <scope>NUCLEOTIDE SEQUENCE [LARGE SCALE GENOMIC DNA]</scope>
    <source>
        <strain evidence="2 3">9006-11</strain>
    </source>
</reference>
<comment type="caution">
    <text evidence="2">The sequence shown here is derived from an EMBL/GenBank/DDBJ whole genome shotgun (WGS) entry which is preliminary data.</text>
</comment>
<dbReference type="EMBL" id="LUGG01000009">
    <property type="protein sequence ID" value="OBZ72472.1"/>
    <property type="molecule type" value="Genomic_DNA"/>
</dbReference>
<dbReference type="SUPFAM" id="SSF48403">
    <property type="entry name" value="Ankyrin repeat"/>
    <property type="match status" value="1"/>
</dbReference>
<accession>A0A1C7M6K3</accession>
<dbReference type="AlphaFoldDB" id="A0A1C7M6K3"/>
<evidence type="ECO:0000256" key="1">
    <source>
        <dbReference type="SAM" id="MobiDB-lite"/>
    </source>
</evidence>
<evidence type="ECO:0000313" key="2">
    <source>
        <dbReference type="EMBL" id="OBZ72472.1"/>
    </source>
</evidence>
<proteinExistence type="predicted"/>
<keyword evidence="3" id="KW-1185">Reference proteome</keyword>
<dbReference type="Gene3D" id="1.25.40.20">
    <property type="entry name" value="Ankyrin repeat-containing domain"/>
    <property type="match status" value="1"/>
</dbReference>
<protein>
    <submittedName>
        <fullName evidence="2">Uncharacterized protein</fullName>
    </submittedName>
</protein>
<dbReference type="InterPro" id="IPR036770">
    <property type="entry name" value="Ankyrin_rpt-contain_sf"/>
</dbReference>
<evidence type="ECO:0000313" key="3">
    <source>
        <dbReference type="Proteomes" id="UP000092993"/>
    </source>
</evidence>
<name>A0A1C7M6K3_GRIFR</name>
<organism evidence="2 3">
    <name type="scientific">Grifola frondosa</name>
    <name type="common">Maitake</name>
    <name type="synonym">Polyporus frondosus</name>
    <dbReference type="NCBI Taxonomy" id="5627"/>
    <lineage>
        <taxon>Eukaryota</taxon>
        <taxon>Fungi</taxon>
        <taxon>Dikarya</taxon>
        <taxon>Basidiomycota</taxon>
        <taxon>Agaricomycotina</taxon>
        <taxon>Agaricomycetes</taxon>
        <taxon>Polyporales</taxon>
        <taxon>Grifolaceae</taxon>
        <taxon>Grifola</taxon>
    </lineage>
</organism>